<dbReference type="GO" id="GO:0030170">
    <property type="term" value="F:pyridoxal phosphate binding"/>
    <property type="evidence" value="ECO:0007669"/>
    <property type="project" value="InterPro"/>
</dbReference>
<evidence type="ECO:0000256" key="10">
    <source>
        <dbReference type="RuleBase" id="RU003560"/>
    </source>
</evidence>
<dbReference type="Pfam" id="PF00202">
    <property type="entry name" value="Aminotran_3"/>
    <property type="match status" value="1"/>
</dbReference>
<dbReference type="InterPro" id="IPR015422">
    <property type="entry name" value="PyrdxlP-dep_Trfase_small"/>
</dbReference>
<gene>
    <name evidence="11" type="ORF">AKJ08_3268</name>
</gene>
<dbReference type="InterPro" id="IPR015421">
    <property type="entry name" value="PyrdxlP-dep_Trfase_major"/>
</dbReference>
<dbReference type="Gene3D" id="3.90.1150.10">
    <property type="entry name" value="Aspartate Aminotransferase, domain 1"/>
    <property type="match status" value="1"/>
</dbReference>
<evidence type="ECO:0000313" key="11">
    <source>
        <dbReference type="EMBL" id="AKU92881.1"/>
    </source>
</evidence>
<dbReference type="EC" id="2.6.1.62" evidence="3"/>
<keyword evidence="5 11" id="KW-0808">Transferase</keyword>
<keyword evidence="7" id="KW-0093">Biotin biosynthesis</keyword>
<dbReference type="InterPro" id="IPR005814">
    <property type="entry name" value="Aminotrans_3"/>
</dbReference>
<dbReference type="CDD" id="cd00610">
    <property type="entry name" value="OAT_like"/>
    <property type="match status" value="1"/>
</dbReference>
<comment type="cofactor">
    <cofactor evidence="1">
        <name>pyridoxal 5'-phosphate</name>
        <dbReference type="ChEBI" id="CHEBI:597326"/>
    </cofactor>
</comment>
<dbReference type="PANTHER" id="PTHR42684">
    <property type="entry name" value="ADENOSYLMETHIONINE-8-AMINO-7-OXONONANOATE AMINOTRANSFERASE"/>
    <property type="match status" value="1"/>
</dbReference>
<dbReference type="EMBL" id="CP012332">
    <property type="protein sequence ID" value="AKU92881.1"/>
    <property type="molecule type" value="Genomic_DNA"/>
</dbReference>
<reference evidence="11 12" key="1">
    <citation type="submission" date="2015-08" db="EMBL/GenBank/DDBJ databases">
        <authorList>
            <person name="Babu N.S."/>
            <person name="Beckwith C.J."/>
            <person name="Beseler K.G."/>
            <person name="Brison A."/>
            <person name="Carone J.V."/>
            <person name="Caskin T.P."/>
            <person name="Diamond M."/>
            <person name="Durham M.E."/>
            <person name="Foxe J.M."/>
            <person name="Go M."/>
            <person name="Henderson B.A."/>
            <person name="Jones I.B."/>
            <person name="McGettigan J.A."/>
            <person name="Micheletti S.J."/>
            <person name="Nasrallah M.E."/>
            <person name="Ortiz D."/>
            <person name="Piller C.R."/>
            <person name="Privatt S.R."/>
            <person name="Schneider S.L."/>
            <person name="Sharp S."/>
            <person name="Smith T.C."/>
            <person name="Stanton J.D."/>
            <person name="Ullery H.E."/>
            <person name="Wilson R.J."/>
            <person name="Serrano M.G."/>
            <person name="Buck G."/>
            <person name="Lee V."/>
            <person name="Wang Y."/>
            <person name="Carvalho R."/>
            <person name="Voegtly L."/>
            <person name="Shi R."/>
            <person name="Duckworth R."/>
            <person name="Johnson A."/>
            <person name="Loviza R."/>
            <person name="Walstead R."/>
            <person name="Shah Z."/>
            <person name="Kiflezghi M."/>
            <person name="Wade K."/>
            <person name="Ball S.L."/>
            <person name="Bradley K.W."/>
            <person name="Asai D.J."/>
            <person name="Bowman C.A."/>
            <person name="Russell D.A."/>
            <person name="Pope W.H."/>
            <person name="Jacobs-Sera D."/>
            <person name="Hendrix R.W."/>
            <person name="Hatfull G.F."/>
        </authorList>
    </citation>
    <scope>NUCLEOTIDE SEQUENCE [LARGE SCALE GENOMIC DNA]</scope>
    <source>
        <strain evidence="11 12">DSM 27710</strain>
    </source>
</reference>
<dbReference type="KEGG" id="vin:AKJ08_3268"/>
<sequence>MGARGSRLLLDGGSELVDGLASWWTAAHGYAHPHIADRVQEQLHKLPHVAFGGLAHEAGYTLAKRLCSMLPAPLGHAFLVESGSVAVEVALKIALQSFHNRGETRRRKVVCFEGAYHGDTFATMALCDPVDGMHRAFSGTGIDAVHLPLPGEDDAFERAFAAIAPEVACAIVEPLAQCAGGIRLHDPAVLRRLRRACDEHGVLLVFDEIATGFYRTGAPFALLEADVVPDLLTVGKALTGGTLPLAATIASEALFESFLSDDAGAALQHGPTYMANALSCAAAHASLDLFEASDYGARVAALESKLHEGFRGLEDRPFVRDVRVKGAIAAVELEPGRAPTSTAFAEHGAFVRPLRLHGSDVVYLMPPLTIDDADLEVLFQAVSRCLPR</sequence>
<dbReference type="InterPro" id="IPR015424">
    <property type="entry name" value="PyrdxlP-dep_Trfase"/>
</dbReference>
<dbReference type="PIRSF" id="PIRSF000521">
    <property type="entry name" value="Transaminase_4ab_Lys_Orn"/>
    <property type="match status" value="1"/>
</dbReference>
<comment type="catalytic activity">
    <reaction evidence="9">
        <text>(8S)-8-amino-7-oxononanoate + S-adenosyl-L-methionine = S-adenosyl-4-methylsulfanyl-2-oxobutanoate + (7R,8S)-7,8-diammoniononanoate</text>
        <dbReference type="Rhea" id="RHEA:16861"/>
        <dbReference type="ChEBI" id="CHEBI:16490"/>
        <dbReference type="ChEBI" id="CHEBI:59789"/>
        <dbReference type="ChEBI" id="CHEBI:149468"/>
        <dbReference type="ChEBI" id="CHEBI:149469"/>
        <dbReference type="EC" id="2.6.1.62"/>
    </reaction>
</comment>
<evidence type="ECO:0000256" key="6">
    <source>
        <dbReference type="ARBA" id="ARBA00022691"/>
    </source>
</evidence>
<dbReference type="PATRIC" id="fig|1391653.3.peg.3415"/>
<evidence type="ECO:0000256" key="8">
    <source>
        <dbReference type="ARBA" id="ARBA00022898"/>
    </source>
</evidence>
<evidence type="ECO:0000256" key="7">
    <source>
        <dbReference type="ARBA" id="ARBA00022756"/>
    </source>
</evidence>
<dbReference type="GO" id="GO:0009102">
    <property type="term" value="P:biotin biosynthetic process"/>
    <property type="evidence" value="ECO:0007669"/>
    <property type="project" value="UniProtKB-UniPathway"/>
</dbReference>
<evidence type="ECO:0000313" key="12">
    <source>
        <dbReference type="Proteomes" id="UP000055590"/>
    </source>
</evidence>
<dbReference type="Gene3D" id="3.40.640.10">
    <property type="entry name" value="Type I PLP-dependent aspartate aminotransferase-like (Major domain)"/>
    <property type="match status" value="1"/>
</dbReference>
<dbReference type="STRING" id="1391653.AKJ08_3268"/>
<dbReference type="GO" id="GO:0004015">
    <property type="term" value="F:adenosylmethionine-8-amino-7-oxononanoate transaminase activity"/>
    <property type="evidence" value="ECO:0007669"/>
    <property type="project" value="UniProtKB-EC"/>
</dbReference>
<evidence type="ECO:0000256" key="2">
    <source>
        <dbReference type="ARBA" id="ARBA00005063"/>
    </source>
</evidence>
<keyword evidence="6" id="KW-0949">S-adenosyl-L-methionine</keyword>
<protein>
    <recommendedName>
        <fullName evidence="3">adenosylmethionine--8-amino-7-oxononanoate transaminase</fullName>
        <ecNumber evidence="3">2.6.1.62</ecNumber>
    </recommendedName>
</protein>
<comment type="similarity">
    <text evidence="10">Belongs to the class-III pyridoxal-phosphate-dependent aminotransferase family.</text>
</comment>
<evidence type="ECO:0000256" key="4">
    <source>
        <dbReference type="ARBA" id="ARBA00022576"/>
    </source>
</evidence>
<dbReference type="Proteomes" id="UP000055590">
    <property type="component" value="Chromosome"/>
</dbReference>
<evidence type="ECO:0000256" key="1">
    <source>
        <dbReference type="ARBA" id="ARBA00001933"/>
    </source>
</evidence>
<evidence type="ECO:0000256" key="9">
    <source>
        <dbReference type="ARBA" id="ARBA00048449"/>
    </source>
</evidence>
<dbReference type="NCBIfam" id="TIGR00508">
    <property type="entry name" value="bioA"/>
    <property type="match status" value="1"/>
</dbReference>
<keyword evidence="8 10" id="KW-0663">Pyridoxal phosphate</keyword>
<dbReference type="SUPFAM" id="SSF53383">
    <property type="entry name" value="PLP-dependent transferases"/>
    <property type="match status" value="1"/>
</dbReference>
<organism evidence="11 12">
    <name type="scientific">Vulgatibacter incomptus</name>
    <dbReference type="NCBI Taxonomy" id="1391653"/>
    <lineage>
        <taxon>Bacteria</taxon>
        <taxon>Pseudomonadati</taxon>
        <taxon>Myxococcota</taxon>
        <taxon>Myxococcia</taxon>
        <taxon>Myxococcales</taxon>
        <taxon>Cystobacterineae</taxon>
        <taxon>Vulgatibacteraceae</taxon>
        <taxon>Vulgatibacter</taxon>
    </lineage>
</organism>
<dbReference type="AlphaFoldDB" id="A0A0K1PHK4"/>
<dbReference type="PANTHER" id="PTHR42684:SF17">
    <property type="entry name" value="ADENOSYLMETHIONINE-8-AMINO-7-OXONONANOATE AMINOTRANSFERASE"/>
    <property type="match status" value="1"/>
</dbReference>
<dbReference type="InterPro" id="IPR049704">
    <property type="entry name" value="Aminotrans_3_PPA_site"/>
</dbReference>
<keyword evidence="12" id="KW-1185">Reference proteome</keyword>
<proteinExistence type="inferred from homology"/>
<keyword evidence="4 11" id="KW-0032">Aminotransferase</keyword>
<name>A0A0K1PHK4_9BACT</name>
<dbReference type="PROSITE" id="PS00600">
    <property type="entry name" value="AA_TRANSFER_CLASS_3"/>
    <property type="match status" value="1"/>
</dbReference>
<evidence type="ECO:0000256" key="5">
    <source>
        <dbReference type="ARBA" id="ARBA00022679"/>
    </source>
</evidence>
<dbReference type="InterPro" id="IPR005815">
    <property type="entry name" value="BioA"/>
</dbReference>
<dbReference type="UniPathway" id="UPA00078"/>
<evidence type="ECO:0000256" key="3">
    <source>
        <dbReference type="ARBA" id="ARBA00013009"/>
    </source>
</evidence>
<accession>A0A0K1PHK4</accession>
<comment type="pathway">
    <text evidence="2">Cofactor biosynthesis; biotin biosynthesis; 7,8-diaminononanoate from 8-amino-7-oxononanoate (SAM route): step 1/1.</text>
</comment>